<accession>A0AA36CW32</accession>
<feature type="chain" id="PRO_5041383857" evidence="1">
    <location>
        <begin position="20"/>
        <end position="90"/>
    </location>
</feature>
<evidence type="ECO:0000313" key="2">
    <source>
        <dbReference type="EMBL" id="CAJ0574962.1"/>
    </source>
</evidence>
<protein>
    <submittedName>
        <fullName evidence="2">Uncharacterized protein</fullName>
    </submittedName>
</protein>
<reference evidence="2" key="1">
    <citation type="submission" date="2023-06" db="EMBL/GenBank/DDBJ databases">
        <authorList>
            <person name="Delattre M."/>
        </authorList>
    </citation>
    <scope>NUCLEOTIDE SEQUENCE</scope>
    <source>
        <strain evidence="2">AF72</strain>
    </source>
</reference>
<organism evidence="2 3">
    <name type="scientific">Mesorhabditis spiculigera</name>
    <dbReference type="NCBI Taxonomy" id="96644"/>
    <lineage>
        <taxon>Eukaryota</taxon>
        <taxon>Metazoa</taxon>
        <taxon>Ecdysozoa</taxon>
        <taxon>Nematoda</taxon>
        <taxon>Chromadorea</taxon>
        <taxon>Rhabditida</taxon>
        <taxon>Rhabditina</taxon>
        <taxon>Rhabditomorpha</taxon>
        <taxon>Rhabditoidea</taxon>
        <taxon>Rhabditidae</taxon>
        <taxon>Mesorhabditinae</taxon>
        <taxon>Mesorhabditis</taxon>
    </lineage>
</organism>
<proteinExistence type="predicted"/>
<name>A0AA36CW32_9BILA</name>
<evidence type="ECO:0000313" key="3">
    <source>
        <dbReference type="Proteomes" id="UP001177023"/>
    </source>
</evidence>
<keyword evidence="3" id="KW-1185">Reference proteome</keyword>
<feature type="non-terminal residue" evidence="2">
    <location>
        <position position="1"/>
    </location>
</feature>
<dbReference type="AlphaFoldDB" id="A0AA36CW32"/>
<keyword evidence="1" id="KW-0732">Signal</keyword>
<evidence type="ECO:0000256" key="1">
    <source>
        <dbReference type="SAM" id="SignalP"/>
    </source>
</evidence>
<feature type="signal peptide" evidence="1">
    <location>
        <begin position="1"/>
        <end position="19"/>
    </location>
</feature>
<comment type="caution">
    <text evidence="2">The sequence shown here is derived from an EMBL/GenBank/DDBJ whole genome shotgun (WGS) entry which is preliminary data.</text>
</comment>
<sequence>MSNLNIWAIFFVLFAVCYSQSDSQFTARLRSEREVPQRMSLGRLLGVDQDGDLLFVVPKRVPRQTDFVPCRWKLCTNFLDSYRQQQLLRR</sequence>
<dbReference type="Proteomes" id="UP001177023">
    <property type="component" value="Unassembled WGS sequence"/>
</dbReference>
<gene>
    <name evidence="2" type="ORF">MSPICULIGERA_LOCUS13282</name>
</gene>
<dbReference type="EMBL" id="CATQJA010002634">
    <property type="protein sequence ID" value="CAJ0574962.1"/>
    <property type="molecule type" value="Genomic_DNA"/>
</dbReference>